<keyword evidence="1" id="KW-1133">Transmembrane helix</keyword>
<proteinExistence type="predicted"/>
<accession>A3M0K0</accession>
<dbReference type="InterPro" id="IPR005282">
    <property type="entry name" value="LC_transporter"/>
</dbReference>
<feature type="transmembrane region" description="Helical" evidence="1">
    <location>
        <begin position="173"/>
        <end position="196"/>
    </location>
</feature>
<dbReference type="RefSeq" id="XP_001386747.1">
    <property type="nucleotide sequence ID" value="XM_001386710.1"/>
</dbReference>
<dbReference type="OMA" id="YQAQFLY"/>
<feature type="transmembrane region" description="Helical" evidence="1">
    <location>
        <begin position="143"/>
        <end position="161"/>
    </location>
</feature>
<dbReference type="GeneID" id="4841119"/>
<evidence type="ECO:0000313" key="2">
    <source>
        <dbReference type="EMBL" id="ABN68718.1"/>
    </source>
</evidence>
<keyword evidence="1" id="KW-0812">Transmembrane</keyword>
<dbReference type="PANTHER" id="PTHR13131">
    <property type="entry name" value="CYSTINOSIN"/>
    <property type="match status" value="1"/>
</dbReference>
<feature type="non-terminal residue" evidence="2">
    <location>
        <position position="249"/>
    </location>
</feature>
<keyword evidence="3" id="KW-1185">Reference proteome</keyword>
<dbReference type="KEGG" id="pic:PICST_64481"/>
<evidence type="ECO:0000313" key="3">
    <source>
        <dbReference type="Proteomes" id="UP000002258"/>
    </source>
</evidence>
<evidence type="ECO:0000256" key="1">
    <source>
        <dbReference type="SAM" id="Phobius"/>
    </source>
</evidence>
<feature type="transmembrane region" description="Helical" evidence="1">
    <location>
        <begin position="216"/>
        <end position="234"/>
    </location>
</feature>
<dbReference type="FunCoup" id="A3M0K0">
    <property type="interactions" value="12"/>
</dbReference>
<gene>
    <name evidence="2" type="ORF">PICST_64481</name>
</gene>
<name>A3M0K0_PICST</name>
<dbReference type="STRING" id="322104.A3M0K0"/>
<dbReference type="eggNOG" id="ENOG502RXGR">
    <property type="taxonomic scope" value="Eukaryota"/>
</dbReference>
<dbReference type="GO" id="GO:0015184">
    <property type="term" value="F:L-cystine transmembrane transporter activity"/>
    <property type="evidence" value="ECO:0007669"/>
    <property type="project" value="TreeGrafter"/>
</dbReference>
<dbReference type="Proteomes" id="UP000002258">
    <property type="component" value="Chromosome 8"/>
</dbReference>
<dbReference type="EMBL" id="CP000502">
    <property type="protein sequence ID" value="ABN68718.1"/>
    <property type="molecule type" value="Genomic_DNA"/>
</dbReference>
<protein>
    <submittedName>
        <fullName evidence="2">Uncharacterized protein</fullName>
    </submittedName>
</protein>
<dbReference type="GO" id="GO:0005774">
    <property type="term" value="C:vacuolar membrane"/>
    <property type="evidence" value="ECO:0007669"/>
    <property type="project" value="TreeGrafter"/>
</dbReference>
<organism evidence="2 3">
    <name type="scientific">Scheffersomyces stipitis (strain ATCC 58785 / CBS 6054 / NBRC 10063 / NRRL Y-11545)</name>
    <name type="common">Yeast</name>
    <name type="synonym">Pichia stipitis</name>
    <dbReference type="NCBI Taxonomy" id="322104"/>
    <lineage>
        <taxon>Eukaryota</taxon>
        <taxon>Fungi</taxon>
        <taxon>Dikarya</taxon>
        <taxon>Ascomycota</taxon>
        <taxon>Saccharomycotina</taxon>
        <taxon>Pichiomycetes</taxon>
        <taxon>Debaryomycetaceae</taxon>
        <taxon>Scheffersomyces</taxon>
    </lineage>
</organism>
<dbReference type="AlphaFoldDB" id="A3M0K0"/>
<dbReference type="InParanoid" id="A3M0K0"/>
<keyword evidence="1" id="KW-0472">Membrane</keyword>
<feature type="transmembrane region" description="Helical" evidence="1">
    <location>
        <begin position="117"/>
        <end position="137"/>
    </location>
</feature>
<feature type="transmembrane region" description="Helical" evidence="1">
    <location>
        <begin position="82"/>
        <end position="105"/>
    </location>
</feature>
<sequence>MNTSVTCVAGSLVIEIASVLNQIKHNKIKKSIYGLSYDYLALTWTSDLMAVMSSINYNNNKHVKRQYGRRFPIYPDVPVDSVLVSLEMISFLVSTALLFQTFCIYHRTRNVNQCISGLNMFFLGALIVGLIYVIKAYSYHESTVVLLDVIDYMWLISRTTAIVKYMPQLVMNWFGSCVVGLHPYWLVMQVTGWGLLVAGKVSARWYYHWAEVPLNFNTWLYIIVSAFCLALYTAQERIWYKGNRPRLEL</sequence>
<reference evidence="2 3" key="1">
    <citation type="journal article" date="2007" name="Nat. Biotechnol.">
        <title>Genome sequence of the lignocellulose-bioconverting and xylose-fermenting yeast Pichia stipitis.</title>
        <authorList>
            <person name="Jeffries T.W."/>
            <person name="Grigoriev I.V."/>
            <person name="Grimwood J."/>
            <person name="Laplaza J.M."/>
            <person name="Aerts A."/>
            <person name="Salamov A."/>
            <person name="Schmutz J."/>
            <person name="Lindquist E."/>
            <person name="Dehal P."/>
            <person name="Shapiro H."/>
            <person name="Jin Y.S."/>
            <person name="Passoth V."/>
            <person name="Richardson P.M."/>
        </authorList>
    </citation>
    <scope>NUCLEOTIDE SEQUENCE [LARGE SCALE GENOMIC DNA]</scope>
    <source>
        <strain evidence="3">ATCC 58785 / CBS 6054 / NBRC 10063 / NRRL Y-11545</strain>
    </source>
</reference>
<dbReference type="PANTHER" id="PTHR13131:SF5">
    <property type="entry name" value="CYSTINOSIN"/>
    <property type="match status" value="1"/>
</dbReference>
<dbReference type="HOGENOM" id="CLU_095775_0_0_1"/>
<dbReference type="OrthoDB" id="75720at2759"/>